<comment type="caution">
    <text evidence="2">The sequence shown here is derived from an EMBL/GenBank/DDBJ whole genome shotgun (WGS) entry which is preliminary data.</text>
</comment>
<feature type="transmembrane region" description="Helical" evidence="1">
    <location>
        <begin position="135"/>
        <end position="154"/>
    </location>
</feature>
<dbReference type="AlphaFoldDB" id="A0AAD6ERS5"/>
<feature type="transmembrane region" description="Helical" evidence="1">
    <location>
        <begin position="252"/>
        <end position="269"/>
    </location>
</feature>
<protein>
    <submittedName>
        <fullName evidence="2">Uncharacterized protein</fullName>
    </submittedName>
</protein>
<keyword evidence="1" id="KW-1133">Transmembrane helix</keyword>
<feature type="transmembrane region" description="Helical" evidence="1">
    <location>
        <begin position="166"/>
        <end position="183"/>
    </location>
</feature>
<accession>A0AAD6ERS5</accession>
<reference evidence="2 3" key="1">
    <citation type="journal article" date="2022" name="Cell">
        <title>Repeat-based holocentromeres influence genome architecture and karyotype evolution.</title>
        <authorList>
            <person name="Hofstatter P.G."/>
            <person name="Thangavel G."/>
            <person name="Lux T."/>
            <person name="Neumann P."/>
            <person name="Vondrak T."/>
            <person name="Novak P."/>
            <person name="Zhang M."/>
            <person name="Costa L."/>
            <person name="Castellani M."/>
            <person name="Scott A."/>
            <person name="Toegelov H."/>
            <person name="Fuchs J."/>
            <person name="Mata-Sucre Y."/>
            <person name="Dias Y."/>
            <person name="Vanzela A.L.L."/>
            <person name="Huettel B."/>
            <person name="Almeida C.C.S."/>
            <person name="Simkova H."/>
            <person name="Souza G."/>
            <person name="Pedrosa-Harand A."/>
            <person name="Macas J."/>
            <person name="Mayer K.F.X."/>
            <person name="Houben A."/>
            <person name="Marques A."/>
        </authorList>
    </citation>
    <scope>NUCLEOTIDE SEQUENCE [LARGE SCALE GENOMIC DNA]</scope>
    <source>
        <strain evidence="2">RhyTen1mFocal</strain>
    </source>
</reference>
<evidence type="ECO:0000256" key="1">
    <source>
        <dbReference type="SAM" id="Phobius"/>
    </source>
</evidence>
<sequence length="319" mass="35381">MASLSHIMSTSSPTATFLRLPLLREPRFRQSVVSPKPIAFSGRGLGSFGLSYRRNVGLGFACNAVEREDWMGDSSIPEQFKHLAKEAPNPPNKWLLFSGFALLLYTWRAVLWELSKYGSVLLSLANIILEPIKQLLRIPMLLLSAIYTFFVYTFQTICFYTPVPELTRVIFFSSIVLSIGGAVSSDSIDRQKHLLSLAGIVSFLTVCGFVPEVLFWVFLSGLFSYSFFVRKSNVALAGLTPATALAAIGEPWLRGFVIILYLVVAIGQYSKYTEVERAKVRGKMVKTPLPLQVAALSIGISVAAAWARNRHLLWMAMAS</sequence>
<proteinExistence type="predicted"/>
<gene>
    <name evidence="2" type="ORF">LUZ61_002310</name>
</gene>
<evidence type="ECO:0000313" key="2">
    <source>
        <dbReference type="EMBL" id="KAJ3698605.1"/>
    </source>
</evidence>
<dbReference type="EMBL" id="JAMRDG010000001">
    <property type="protein sequence ID" value="KAJ3698605.1"/>
    <property type="molecule type" value="Genomic_DNA"/>
</dbReference>
<feature type="transmembrane region" description="Helical" evidence="1">
    <location>
        <begin position="289"/>
        <end position="307"/>
    </location>
</feature>
<keyword evidence="1" id="KW-0812">Transmembrane</keyword>
<dbReference type="InterPro" id="IPR056894">
    <property type="entry name" value="AtTam38"/>
</dbReference>
<dbReference type="Proteomes" id="UP001210211">
    <property type="component" value="Unassembled WGS sequence"/>
</dbReference>
<keyword evidence="3" id="KW-1185">Reference proteome</keyword>
<evidence type="ECO:0000313" key="3">
    <source>
        <dbReference type="Proteomes" id="UP001210211"/>
    </source>
</evidence>
<dbReference type="Pfam" id="PF25114">
    <property type="entry name" value="AtTam38"/>
    <property type="match status" value="1"/>
</dbReference>
<keyword evidence="1" id="KW-0472">Membrane</keyword>
<name>A0AAD6ERS5_9POAL</name>
<organism evidence="2 3">
    <name type="scientific">Rhynchospora tenuis</name>
    <dbReference type="NCBI Taxonomy" id="198213"/>
    <lineage>
        <taxon>Eukaryota</taxon>
        <taxon>Viridiplantae</taxon>
        <taxon>Streptophyta</taxon>
        <taxon>Embryophyta</taxon>
        <taxon>Tracheophyta</taxon>
        <taxon>Spermatophyta</taxon>
        <taxon>Magnoliopsida</taxon>
        <taxon>Liliopsida</taxon>
        <taxon>Poales</taxon>
        <taxon>Cyperaceae</taxon>
        <taxon>Cyperoideae</taxon>
        <taxon>Rhynchosporeae</taxon>
        <taxon>Rhynchospora</taxon>
    </lineage>
</organism>
<feature type="transmembrane region" description="Helical" evidence="1">
    <location>
        <begin position="195"/>
        <end position="219"/>
    </location>
</feature>